<dbReference type="GO" id="GO:0005886">
    <property type="term" value="C:plasma membrane"/>
    <property type="evidence" value="ECO:0007669"/>
    <property type="project" value="UniProtKB-SubCell"/>
</dbReference>
<dbReference type="EMBL" id="JARKIK010000088">
    <property type="protein sequence ID" value="KAK8723937.1"/>
    <property type="molecule type" value="Genomic_DNA"/>
</dbReference>
<feature type="compositionally biased region" description="Low complexity" evidence="7">
    <location>
        <begin position="581"/>
        <end position="593"/>
    </location>
</feature>
<dbReference type="PANTHER" id="PTHR10736">
    <property type="entry name" value="BESTROPHIN"/>
    <property type="match status" value="1"/>
</dbReference>
<keyword evidence="3 6" id="KW-1133">Transmembrane helix</keyword>
<evidence type="ECO:0000256" key="1">
    <source>
        <dbReference type="ARBA" id="ARBA00004370"/>
    </source>
</evidence>
<dbReference type="PANTHER" id="PTHR10736:SF65">
    <property type="entry name" value="BESTROPHIN 1, ISOFORM C-RELATED"/>
    <property type="match status" value="1"/>
</dbReference>
<keyword evidence="2 6" id="KW-0812">Transmembrane</keyword>
<accession>A0AAW0W526</accession>
<evidence type="ECO:0000256" key="4">
    <source>
        <dbReference type="ARBA" id="ARBA00023136"/>
    </source>
</evidence>
<keyword evidence="6" id="KW-0868">Chloride</keyword>
<evidence type="ECO:0000313" key="8">
    <source>
        <dbReference type="EMBL" id="KAK8723937.1"/>
    </source>
</evidence>
<feature type="compositionally biased region" description="Basic and acidic residues" evidence="7">
    <location>
        <begin position="623"/>
        <end position="636"/>
    </location>
</feature>
<feature type="transmembrane region" description="Helical" evidence="6">
    <location>
        <begin position="76"/>
        <end position="95"/>
    </location>
</feature>
<keyword evidence="6" id="KW-0869">Chloride channel</keyword>
<feature type="region of interest" description="Disordered" evidence="7">
    <location>
        <begin position="429"/>
        <end position="471"/>
    </location>
</feature>
<feature type="compositionally biased region" description="Basic and acidic residues" evidence="7">
    <location>
        <begin position="542"/>
        <end position="554"/>
    </location>
</feature>
<keyword evidence="6" id="KW-0813">Transport</keyword>
<dbReference type="Proteomes" id="UP001445076">
    <property type="component" value="Unassembled WGS sequence"/>
</dbReference>
<comment type="caution">
    <text evidence="8">The sequence shown here is derived from an EMBL/GenBank/DDBJ whole genome shotgun (WGS) entry which is preliminary data.</text>
</comment>
<dbReference type="GO" id="GO:0034707">
    <property type="term" value="C:chloride channel complex"/>
    <property type="evidence" value="ECO:0007669"/>
    <property type="project" value="UniProtKB-KW"/>
</dbReference>
<gene>
    <name evidence="8" type="ORF">OTU49_011615</name>
</gene>
<name>A0AAW0W526_CHEQU</name>
<dbReference type="GO" id="GO:0005254">
    <property type="term" value="F:chloride channel activity"/>
    <property type="evidence" value="ECO:0007669"/>
    <property type="project" value="UniProtKB-KW"/>
</dbReference>
<evidence type="ECO:0000256" key="7">
    <source>
        <dbReference type="SAM" id="MobiDB-lite"/>
    </source>
</evidence>
<keyword evidence="6" id="KW-0406">Ion transport</keyword>
<feature type="transmembrane region" description="Helical" evidence="6">
    <location>
        <begin position="129"/>
        <end position="148"/>
    </location>
</feature>
<feature type="region of interest" description="Disordered" evidence="7">
    <location>
        <begin position="490"/>
        <end position="679"/>
    </location>
</feature>
<feature type="transmembrane region" description="Helical" evidence="6">
    <location>
        <begin position="32"/>
        <end position="55"/>
    </location>
</feature>
<feature type="transmembrane region" description="Helical" evidence="6">
    <location>
        <begin position="272"/>
        <end position="290"/>
    </location>
</feature>
<reference evidence="8 9" key="1">
    <citation type="journal article" date="2024" name="BMC Genomics">
        <title>Genome assembly of redclaw crayfish (Cherax quadricarinatus) provides insights into its immune adaptation and hypoxia tolerance.</title>
        <authorList>
            <person name="Liu Z."/>
            <person name="Zheng J."/>
            <person name="Li H."/>
            <person name="Fang K."/>
            <person name="Wang S."/>
            <person name="He J."/>
            <person name="Zhou D."/>
            <person name="Weng S."/>
            <person name="Chi M."/>
            <person name="Gu Z."/>
            <person name="He J."/>
            <person name="Li F."/>
            <person name="Wang M."/>
        </authorList>
    </citation>
    <scope>NUCLEOTIDE SEQUENCE [LARGE SCALE GENOMIC DNA]</scope>
    <source>
        <strain evidence="8">ZL_2023a</strain>
    </source>
</reference>
<feature type="compositionally biased region" description="Polar residues" evidence="7">
    <location>
        <begin position="451"/>
        <end position="471"/>
    </location>
</feature>
<keyword evidence="6" id="KW-1003">Cell membrane</keyword>
<feature type="compositionally biased region" description="Polar residues" evidence="7">
    <location>
        <begin position="555"/>
        <end position="572"/>
    </location>
</feature>
<feature type="compositionally biased region" description="Basic and acidic residues" evidence="7">
    <location>
        <begin position="606"/>
        <end position="616"/>
    </location>
</feature>
<comment type="function">
    <text evidence="6">Forms chloride channels.</text>
</comment>
<keyword evidence="6" id="KW-0407">Ion channel</keyword>
<protein>
    <recommendedName>
        <fullName evidence="6">Bestrophin homolog</fullName>
    </recommendedName>
</protein>
<evidence type="ECO:0000256" key="6">
    <source>
        <dbReference type="RuleBase" id="RU363126"/>
    </source>
</evidence>
<keyword evidence="4 6" id="KW-0472">Membrane</keyword>
<comment type="subcellular location">
    <subcellularLocation>
        <location evidence="6">Cell membrane</location>
        <topology evidence="6">Multi-pass membrane protein</topology>
    </subcellularLocation>
    <subcellularLocation>
        <location evidence="1">Membrane</location>
    </subcellularLocation>
</comment>
<comment type="similarity">
    <text evidence="5 6">Belongs to the anion channel-forming bestrophin (TC 1.A.46) family. Calcium-sensitive chloride channel subfamily.</text>
</comment>
<dbReference type="AlphaFoldDB" id="A0AAW0W526"/>
<evidence type="ECO:0000256" key="5">
    <source>
        <dbReference type="ARBA" id="ARBA00034769"/>
    </source>
</evidence>
<keyword evidence="9" id="KW-1185">Reference proteome</keyword>
<evidence type="ECO:0000313" key="9">
    <source>
        <dbReference type="Proteomes" id="UP001445076"/>
    </source>
</evidence>
<feature type="transmembrane region" description="Helical" evidence="6">
    <location>
        <begin position="232"/>
        <end position="251"/>
    </location>
</feature>
<dbReference type="InterPro" id="IPR000615">
    <property type="entry name" value="Bestrophin"/>
</dbReference>
<dbReference type="InterPro" id="IPR021134">
    <property type="entry name" value="Bestrophin-like"/>
</dbReference>
<evidence type="ECO:0000256" key="3">
    <source>
        <dbReference type="ARBA" id="ARBA00022989"/>
    </source>
</evidence>
<sequence length="679" mass="77497">MTVTYTSEVADCRGFGNFWRLLFRWRGSVYKLVWMDLLTYTVIYYICSAVYRVALTEPGKRMFEKVSQYCNSFSDLIPVSFVLGFYVSIVIKRWWSQYMSLPWPDSLSLFISTSIHGHDRQGRLMRRTIVRYVNLSFVLTLTMITPRAKKRFPSLDHLVEAGFMTANEKKIFESLAEKTVYSLYYLPLVWAGTLVARARREGRIRDDFAVKTIIDELNNLRGKCGGLLSYDWISIPLVYTQVVSLAVYMFFLSTIMGRQFLDPAQNYPKNNIDFYFPVFTILQFFFYMGWLKVAESLVNPFGEDDDDFEVNWLIDRNIQVSYLIVDEMHNEHPELTQDLYWDEVFPQELPYTVASEQFRREPPMGSTANIQVPESEQEFLPIVDEEPEDDDDEKTSSGLIFKRRGSARSVVSSAPSARKSSFMSIMQNRLLPSTTGSPSSVRKSQHKGLNRSVSRTSGGSPSTNFKRQNTSVSMQDSNIFHMSEESLVTVGGKEERGGPKQPRRPSAAQAQPTLQEDEDTLLIKINRSDKDGQEARGSQSEIRWESTRDAERTGRTASSLTSQASRRSQWNNSDDDLMEVRSSGSRCSISTSIFHAADSGATDYDNIDKPATRDSQELSSDTLRNEDSITKDDHDNTTQPIIHDITLRGSSDDDKDDIGSPTEERSSHRVSWGVDKTHK</sequence>
<evidence type="ECO:0000256" key="2">
    <source>
        <dbReference type="ARBA" id="ARBA00022692"/>
    </source>
</evidence>
<dbReference type="Pfam" id="PF01062">
    <property type="entry name" value="Bestrophin"/>
    <property type="match status" value="1"/>
</dbReference>
<proteinExistence type="inferred from homology"/>
<organism evidence="8 9">
    <name type="scientific">Cherax quadricarinatus</name>
    <name type="common">Australian red claw crayfish</name>
    <dbReference type="NCBI Taxonomy" id="27406"/>
    <lineage>
        <taxon>Eukaryota</taxon>
        <taxon>Metazoa</taxon>
        <taxon>Ecdysozoa</taxon>
        <taxon>Arthropoda</taxon>
        <taxon>Crustacea</taxon>
        <taxon>Multicrustacea</taxon>
        <taxon>Malacostraca</taxon>
        <taxon>Eumalacostraca</taxon>
        <taxon>Eucarida</taxon>
        <taxon>Decapoda</taxon>
        <taxon>Pleocyemata</taxon>
        <taxon>Astacidea</taxon>
        <taxon>Parastacoidea</taxon>
        <taxon>Parastacidae</taxon>
        <taxon>Cherax</taxon>
    </lineage>
</organism>
<feature type="compositionally biased region" description="Polar residues" evidence="7">
    <location>
        <begin position="429"/>
        <end position="442"/>
    </location>
</feature>